<feature type="compositionally biased region" description="Polar residues" evidence="1">
    <location>
        <begin position="1"/>
        <end position="46"/>
    </location>
</feature>
<gene>
    <name evidence="2" type="ORF">H0E87_016294</name>
</gene>
<accession>A0A8T2Y8N0</accession>
<evidence type="ECO:0000313" key="3">
    <source>
        <dbReference type="Proteomes" id="UP000807159"/>
    </source>
</evidence>
<organism evidence="2 3">
    <name type="scientific">Populus deltoides</name>
    <name type="common">Eastern poplar</name>
    <name type="synonym">Eastern cottonwood</name>
    <dbReference type="NCBI Taxonomy" id="3696"/>
    <lineage>
        <taxon>Eukaryota</taxon>
        <taxon>Viridiplantae</taxon>
        <taxon>Streptophyta</taxon>
        <taxon>Embryophyta</taxon>
        <taxon>Tracheophyta</taxon>
        <taxon>Spermatophyta</taxon>
        <taxon>Magnoliopsida</taxon>
        <taxon>eudicotyledons</taxon>
        <taxon>Gunneridae</taxon>
        <taxon>Pentapetalae</taxon>
        <taxon>rosids</taxon>
        <taxon>fabids</taxon>
        <taxon>Malpighiales</taxon>
        <taxon>Salicaceae</taxon>
        <taxon>Saliceae</taxon>
        <taxon>Populus</taxon>
    </lineage>
</organism>
<feature type="region of interest" description="Disordered" evidence="1">
    <location>
        <begin position="1"/>
        <end position="71"/>
    </location>
</feature>
<evidence type="ECO:0000313" key="2">
    <source>
        <dbReference type="EMBL" id="KAH8501436.1"/>
    </source>
</evidence>
<dbReference type="Proteomes" id="UP000807159">
    <property type="component" value="Chromosome 8"/>
</dbReference>
<reference evidence="2" key="1">
    <citation type="journal article" date="2021" name="J. Hered.">
        <title>Genome Assembly of Salicaceae Populus deltoides (Eastern Cottonwood) I-69 Based on Nanopore Sequencing and Hi-C Technologies.</title>
        <authorList>
            <person name="Bai S."/>
            <person name="Wu H."/>
            <person name="Zhang J."/>
            <person name="Pan Z."/>
            <person name="Zhao W."/>
            <person name="Li Z."/>
            <person name="Tong C."/>
        </authorList>
    </citation>
    <scope>NUCLEOTIDE SEQUENCE</scope>
    <source>
        <tissue evidence="2">Leaf</tissue>
    </source>
</reference>
<evidence type="ECO:0000256" key="1">
    <source>
        <dbReference type="SAM" id="MobiDB-lite"/>
    </source>
</evidence>
<sequence length="71" mass="7676">MSLKNDSPPSTDGLSLQASSINKHSDMQPCSPQISSTAVQSPQMFSPSPVDSLPVQRHKPCYGWLSSDDED</sequence>
<comment type="caution">
    <text evidence="2">The sequence shown here is derived from an EMBL/GenBank/DDBJ whole genome shotgun (WGS) entry which is preliminary data.</text>
</comment>
<name>A0A8T2Y8N0_POPDE</name>
<dbReference type="AlphaFoldDB" id="A0A8T2Y8N0"/>
<dbReference type="EMBL" id="JACEGQ020000008">
    <property type="protein sequence ID" value="KAH8501436.1"/>
    <property type="molecule type" value="Genomic_DNA"/>
</dbReference>
<proteinExistence type="predicted"/>
<protein>
    <submittedName>
        <fullName evidence="2">Uncharacterized protein</fullName>
    </submittedName>
</protein>
<keyword evidence="3" id="KW-1185">Reference proteome</keyword>